<dbReference type="Gene3D" id="3.30.70.2520">
    <property type="match status" value="1"/>
</dbReference>
<reference evidence="4 5" key="1">
    <citation type="submission" date="2021-01" db="EMBL/GenBank/DDBJ databases">
        <title>Draft genome sequence of Micromonospora sp. strain STR1s_6.</title>
        <authorList>
            <person name="Karlyshev A."/>
            <person name="Jawad R."/>
        </authorList>
    </citation>
    <scope>NUCLEOTIDE SEQUENCE [LARGE SCALE GENOMIC DNA]</scope>
    <source>
        <strain evidence="4 5">STR1S-6</strain>
    </source>
</reference>
<accession>A0ABS1YBY7</accession>
<organism evidence="4 5">
    <name type="scientific">Micromonospora tarensis</name>
    <dbReference type="NCBI Taxonomy" id="2806100"/>
    <lineage>
        <taxon>Bacteria</taxon>
        <taxon>Bacillati</taxon>
        <taxon>Actinomycetota</taxon>
        <taxon>Actinomycetes</taxon>
        <taxon>Micromonosporales</taxon>
        <taxon>Micromonosporaceae</taxon>
        <taxon>Micromonospora</taxon>
    </lineage>
</organism>
<dbReference type="InterPro" id="IPR007173">
    <property type="entry name" value="ALO_C"/>
</dbReference>
<feature type="compositionally biased region" description="Basic and acidic residues" evidence="2">
    <location>
        <begin position="108"/>
        <end position="130"/>
    </location>
</feature>
<evidence type="ECO:0000256" key="2">
    <source>
        <dbReference type="SAM" id="MobiDB-lite"/>
    </source>
</evidence>
<keyword evidence="1" id="KW-0560">Oxidoreductase</keyword>
<dbReference type="Pfam" id="PF04030">
    <property type="entry name" value="ALO"/>
    <property type="match status" value="1"/>
</dbReference>
<gene>
    <name evidence="4" type="ORF">JM949_04785</name>
</gene>
<dbReference type="Proteomes" id="UP000622245">
    <property type="component" value="Unassembled WGS sequence"/>
</dbReference>
<comment type="caution">
    <text evidence="4">The sequence shown here is derived from an EMBL/GenBank/DDBJ whole genome shotgun (WGS) entry which is preliminary data.</text>
</comment>
<name>A0ABS1YBY7_9ACTN</name>
<evidence type="ECO:0000256" key="1">
    <source>
        <dbReference type="ARBA" id="ARBA00023002"/>
    </source>
</evidence>
<feature type="domain" description="D-arabinono-1,4-lactone oxidase C-terminal" evidence="3">
    <location>
        <begin position="27"/>
        <end position="85"/>
    </location>
</feature>
<keyword evidence="5" id="KW-1185">Reference proteome</keyword>
<evidence type="ECO:0000313" key="4">
    <source>
        <dbReference type="EMBL" id="MBM0274814.1"/>
    </source>
</evidence>
<dbReference type="EMBL" id="JAEVHL010000012">
    <property type="protein sequence ID" value="MBM0274814.1"/>
    <property type="molecule type" value="Genomic_DNA"/>
</dbReference>
<evidence type="ECO:0000313" key="5">
    <source>
        <dbReference type="Proteomes" id="UP000622245"/>
    </source>
</evidence>
<evidence type="ECO:0000259" key="3">
    <source>
        <dbReference type="Pfam" id="PF04030"/>
    </source>
</evidence>
<proteinExistence type="predicted"/>
<protein>
    <recommendedName>
        <fullName evidence="3">D-arabinono-1,4-lactone oxidase C-terminal domain-containing protein</fullName>
    </recommendedName>
</protein>
<sequence>MNLASTRARAAMRSGARGRAAGSITAARPLFDDIQRLLYGLGGRPHWGKYFTPELLPASNTDGFHRFRRALRTFDPHRRFENDTFYRTLGLCPARPGTDEPPPLSRPRLPEQRTEPARRRRLDTADESHQRYRHAVRGSQQNGQHDDTFRARCRPR</sequence>
<feature type="region of interest" description="Disordered" evidence="2">
    <location>
        <begin position="91"/>
        <end position="156"/>
    </location>
</feature>